<evidence type="ECO:0000256" key="5">
    <source>
        <dbReference type="ARBA" id="ARBA00023237"/>
    </source>
</evidence>
<dbReference type="CDD" id="cd08977">
    <property type="entry name" value="SusD"/>
    <property type="match status" value="1"/>
</dbReference>
<evidence type="ECO:0000256" key="4">
    <source>
        <dbReference type="ARBA" id="ARBA00023136"/>
    </source>
</evidence>
<evidence type="ECO:0000313" key="10">
    <source>
        <dbReference type="Proteomes" id="UP000663935"/>
    </source>
</evidence>
<keyword evidence="10" id="KW-1185">Reference proteome</keyword>
<feature type="chain" id="PRO_5046169841" evidence="6">
    <location>
        <begin position="21"/>
        <end position="523"/>
    </location>
</feature>
<dbReference type="Pfam" id="PF07980">
    <property type="entry name" value="SusD_RagB"/>
    <property type="match status" value="1"/>
</dbReference>
<comment type="similarity">
    <text evidence="2">Belongs to the SusD family.</text>
</comment>
<dbReference type="Proteomes" id="UP000663935">
    <property type="component" value="Chromosome"/>
</dbReference>
<dbReference type="RefSeq" id="WP_207972603.1">
    <property type="nucleotide sequence ID" value="NZ_CP071795.1"/>
</dbReference>
<proteinExistence type="inferred from homology"/>
<evidence type="ECO:0000256" key="1">
    <source>
        <dbReference type="ARBA" id="ARBA00004442"/>
    </source>
</evidence>
<gene>
    <name evidence="9" type="ORF">JL193_04045</name>
</gene>
<feature type="signal peptide" evidence="6">
    <location>
        <begin position="1"/>
        <end position="20"/>
    </location>
</feature>
<organism evidence="9 10">
    <name type="scientific">Polaribacter batillariae</name>
    <dbReference type="NCBI Taxonomy" id="2808900"/>
    <lineage>
        <taxon>Bacteria</taxon>
        <taxon>Pseudomonadati</taxon>
        <taxon>Bacteroidota</taxon>
        <taxon>Flavobacteriia</taxon>
        <taxon>Flavobacteriales</taxon>
        <taxon>Flavobacteriaceae</taxon>
    </lineage>
</organism>
<keyword evidence="4" id="KW-0472">Membrane</keyword>
<accession>A0ABX7T067</accession>
<name>A0ABX7T067_9FLAO</name>
<feature type="domain" description="RagB/SusD" evidence="7">
    <location>
        <begin position="292"/>
        <end position="523"/>
    </location>
</feature>
<comment type="subcellular location">
    <subcellularLocation>
        <location evidence="1">Cell outer membrane</location>
    </subcellularLocation>
</comment>
<dbReference type="InterPro" id="IPR012944">
    <property type="entry name" value="SusD_RagB_dom"/>
</dbReference>
<evidence type="ECO:0000256" key="2">
    <source>
        <dbReference type="ARBA" id="ARBA00006275"/>
    </source>
</evidence>
<reference evidence="9 10" key="1">
    <citation type="submission" date="2021-03" db="EMBL/GenBank/DDBJ databases">
        <title>Complete genome of Polaribacter_sp.G4M1.</title>
        <authorList>
            <person name="Jeong S.W."/>
            <person name="Bae J.W."/>
        </authorList>
    </citation>
    <scope>NUCLEOTIDE SEQUENCE [LARGE SCALE GENOMIC DNA]</scope>
    <source>
        <strain evidence="9 10">G4M1</strain>
    </source>
</reference>
<dbReference type="InterPro" id="IPR033985">
    <property type="entry name" value="SusD-like_N"/>
</dbReference>
<keyword evidence="5" id="KW-0998">Cell outer membrane</keyword>
<evidence type="ECO:0000259" key="8">
    <source>
        <dbReference type="Pfam" id="PF14322"/>
    </source>
</evidence>
<keyword evidence="3 6" id="KW-0732">Signal</keyword>
<evidence type="ECO:0000259" key="7">
    <source>
        <dbReference type="Pfam" id="PF07980"/>
    </source>
</evidence>
<dbReference type="InterPro" id="IPR011990">
    <property type="entry name" value="TPR-like_helical_dom_sf"/>
</dbReference>
<protein>
    <submittedName>
        <fullName evidence="9">RagB/SusD family nutrient uptake outer membrane protein</fullName>
    </submittedName>
</protein>
<feature type="domain" description="SusD-like N-terminal" evidence="8">
    <location>
        <begin position="96"/>
        <end position="219"/>
    </location>
</feature>
<dbReference type="SUPFAM" id="SSF48452">
    <property type="entry name" value="TPR-like"/>
    <property type="match status" value="1"/>
</dbReference>
<dbReference type="Gene3D" id="1.25.40.390">
    <property type="match status" value="1"/>
</dbReference>
<evidence type="ECO:0000256" key="3">
    <source>
        <dbReference type="ARBA" id="ARBA00022729"/>
    </source>
</evidence>
<evidence type="ECO:0000256" key="6">
    <source>
        <dbReference type="SAM" id="SignalP"/>
    </source>
</evidence>
<evidence type="ECO:0000313" key="9">
    <source>
        <dbReference type="EMBL" id="QTD38473.1"/>
    </source>
</evidence>
<sequence>MKTYKIIFYLVLLVAFHSCTEDLEPTPPDFTSDELFFSNPDNFEAGLNGIYDALQSNGIFGRMPILLDGVSDNGLAHFSSVGDIESFGDGTITPEVNNVIESAYQGPYVVIQRANSLLVNMIGADKGTLSQEKFNNIIAQARVLRALAYKRLVYLFGGVPLYTTPLGINTSIEISRATREEVISFILTELSEAAQQLSTAPLDGVAGRVTKQAALALHAQTMVYEARLGNQSWNDALTSVTNAKNTAESAGAILVTSGNGNDGLANYNAVFNENNEDNNELLFYIKYDFDIDNGTNIQSNFSVVAGTLYMSAHTNLANDFYTTDGLSITNPQSIYNASTPYLNRDPRLNASLVVPGDLFSDGESLNPFEGQGSNSNLLTDFSIRKFTTLNNDVELNRGGLDIPVMRYAEVLLLFAEAENQVNGPTTNAYNAINALRKRVNIADVTTGLSKDAFNDEVIHERRVELAFEGKRWFDLITLGIANETINGINEGLGRSFTPNKQELFPIPKVEVDRNSNLTQNPGY</sequence>
<dbReference type="EMBL" id="CP071795">
    <property type="protein sequence ID" value="QTD38473.1"/>
    <property type="molecule type" value="Genomic_DNA"/>
</dbReference>
<dbReference type="Pfam" id="PF14322">
    <property type="entry name" value="SusD-like_3"/>
    <property type="match status" value="1"/>
</dbReference>